<dbReference type="GeneID" id="20325912"/>
<dbReference type="KEGG" id="ovi:T265_11744"/>
<protein>
    <submittedName>
        <fullName evidence="1">Uncharacterized protein</fullName>
    </submittedName>
</protein>
<proteinExistence type="predicted"/>
<gene>
    <name evidence="1" type="ORF">T265_11744</name>
</gene>
<keyword evidence="2" id="KW-1185">Reference proteome</keyword>
<dbReference type="AlphaFoldDB" id="A0A074Z8E3"/>
<dbReference type="RefSeq" id="XP_009176752.1">
    <property type="nucleotide sequence ID" value="XM_009178488.1"/>
</dbReference>
<reference evidence="1 2" key="1">
    <citation type="submission" date="2013-11" db="EMBL/GenBank/DDBJ databases">
        <title>Opisthorchis viverrini - life in the bile duct.</title>
        <authorList>
            <person name="Young N.D."/>
            <person name="Nagarajan N."/>
            <person name="Lin S.J."/>
            <person name="Korhonen P.K."/>
            <person name="Jex A.R."/>
            <person name="Hall R.S."/>
            <person name="Safavi-Hemami H."/>
            <person name="Kaewkong W."/>
            <person name="Bertrand D."/>
            <person name="Gao S."/>
            <person name="Seet Q."/>
            <person name="Wongkham S."/>
            <person name="Teh B.T."/>
            <person name="Wongkham C."/>
            <person name="Intapan P.M."/>
            <person name="Maleewong W."/>
            <person name="Yang X."/>
            <person name="Hu M."/>
            <person name="Wang Z."/>
            <person name="Hofmann A."/>
            <person name="Sternberg P.W."/>
            <person name="Tan P."/>
            <person name="Wang J."/>
            <person name="Gasser R.B."/>
        </authorList>
    </citation>
    <scope>NUCLEOTIDE SEQUENCE [LARGE SCALE GENOMIC DNA]</scope>
</reference>
<dbReference type="CTD" id="20325912"/>
<name>A0A074Z8E3_OPIVI</name>
<accession>A0A074Z8E3</accession>
<evidence type="ECO:0000313" key="1">
    <source>
        <dbReference type="EMBL" id="KER19500.1"/>
    </source>
</evidence>
<dbReference type="Proteomes" id="UP000054324">
    <property type="component" value="Unassembled WGS sequence"/>
</dbReference>
<organism evidence="1 2">
    <name type="scientific">Opisthorchis viverrini</name>
    <name type="common">Southeast Asian liver fluke</name>
    <dbReference type="NCBI Taxonomy" id="6198"/>
    <lineage>
        <taxon>Eukaryota</taxon>
        <taxon>Metazoa</taxon>
        <taxon>Spiralia</taxon>
        <taxon>Lophotrochozoa</taxon>
        <taxon>Platyhelminthes</taxon>
        <taxon>Trematoda</taxon>
        <taxon>Digenea</taxon>
        <taxon>Opisthorchiida</taxon>
        <taxon>Opisthorchiata</taxon>
        <taxon>Opisthorchiidae</taxon>
        <taxon>Opisthorchis</taxon>
    </lineage>
</organism>
<evidence type="ECO:0000313" key="2">
    <source>
        <dbReference type="Proteomes" id="UP000054324"/>
    </source>
</evidence>
<sequence>MTGERNGVPTLDHWHSNGSPIQIHVNDLSEDVQEGTTADSLTGSMCQVQNNSVFLRVPEVKNTGHSYSSWIKEDVEDGLFWSDPRCTRSSPIQIFSPMTSQRQSTEWNPSSSVSLHGRLHSHARQTSGSVDTSKHLDQNLRLVGSSGRRSPLVFINPMFYLEPNCTK</sequence>
<dbReference type="EMBL" id="KL597193">
    <property type="protein sequence ID" value="KER19500.1"/>
    <property type="molecule type" value="Genomic_DNA"/>
</dbReference>